<dbReference type="InterPro" id="IPR035901">
    <property type="entry name" value="GIY-YIG_endonuc_sf"/>
</dbReference>
<dbReference type="Proteomes" id="UP000179227">
    <property type="component" value="Unassembled WGS sequence"/>
</dbReference>
<dbReference type="SMART" id="SM00465">
    <property type="entry name" value="GIYc"/>
    <property type="match status" value="1"/>
</dbReference>
<gene>
    <name evidence="3" type="ORF">A3A60_00855</name>
</gene>
<dbReference type="AlphaFoldDB" id="A0A1F5HXJ9"/>
<dbReference type="InterPro" id="IPR000305">
    <property type="entry name" value="GIY-YIG_endonuc"/>
</dbReference>
<proteinExistence type="inferred from homology"/>
<comment type="similarity">
    <text evidence="1">Belongs to the UPF0213 family.</text>
</comment>
<evidence type="ECO:0000259" key="2">
    <source>
        <dbReference type="PROSITE" id="PS50164"/>
    </source>
</evidence>
<dbReference type="Pfam" id="PF01541">
    <property type="entry name" value="GIY-YIG"/>
    <property type="match status" value="1"/>
</dbReference>
<evidence type="ECO:0000313" key="3">
    <source>
        <dbReference type="EMBL" id="OGE08887.1"/>
    </source>
</evidence>
<evidence type="ECO:0000256" key="1">
    <source>
        <dbReference type="ARBA" id="ARBA00007435"/>
    </source>
</evidence>
<dbReference type="CDD" id="cd10448">
    <property type="entry name" value="GIY-YIG_unchar_3"/>
    <property type="match status" value="1"/>
</dbReference>
<dbReference type="Gene3D" id="3.40.1440.10">
    <property type="entry name" value="GIY-YIG endonuclease"/>
    <property type="match status" value="1"/>
</dbReference>
<dbReference type="EMBL" id="MFBS01000030">
    <property type="protein sequence ID" value="OGE08887.1"/>
    <property type="molecule type" value="Genomic_DNA"/>
</dbReference>
<accession>A0A1F5HXJ9</accession>
<dbReference type="PANTHER" id="PTHR34477">
    <property type="entry name" value="UPF0213 PROTEIN YHBQ"/>
    <property type="match status" value="1"/>
</dbReference>
<evidence type="ECO:0000313" key="4">
    <source>
        <dbReference type="Proteomes" id="UP000179227"/>
    </source>
</evidence>
<dbReference type="PANTHER" id="PTHR34477:SF5">
    <property type="entry name" value="BSL5627 PROTEIN"/>
    <property type="match status" value="1"/>
</dbReference>
<dbReference type="STRING" id="1797729.A3A60_00855"/>
<dbReference type="PROSITE" id="PS50164">
    <property type="entry name" value="GIY_YIG"/>
    <property type="match status" value="1"/>
</dbReference>
<sequence length="97" mass="11647">MKQYFVYILTNIRNTVLYIGITNDLVRRVYEHRNKLTKGFSQKYNLTKLVDYEILEDLKTAITREKTLKNLLRRKKYTLISASNPQWKDLYQEILSG</sequence>
<name>A0A1F5HXJ9_9BACT</name>
<organism evidence="3 4">
    <name type="scientific">Candidatus Curtissbacteria bacterium RIFCSPLOWO2_01_FULL_42_26</name>
    <dbReference type="NCBI Taxonomy" id="1797729"/>
    <lineage>
        <taxon>Bacteria</taxon>
        <taxon>Candidatus Curtissiibacteriota</taxon>
    </lineage>
</organism>
<reference evidence="3 4" key="1">
    <citation type="journal article" date="2016" name="Nat. Commun.">
        <title>Thousands of microbial genomes shed light on interconnected biogeochemical processes in an aquifer system.</title>
        <authorList>
            <person name="Anantharaman K."/>
            <person name="Brown C.T."/>
            <person name="Hug L.A."/>
            <person name="Sharon I."/>
            <person name="Castelle C.J."/>
            <person name="Probst A.J."/>
            <person name="Thomas B.C."/>
            <person name="Singh A."/>
            <person name="Wilkins M.J."/>
            <person name="Karaoz U."/>
            <person name="Brodie E.L."/>
            <person name="Williams K.H."/>
            <person name="Hubbard S.S."/>
            <person name="Banfield J.F."/>
        </authorList>
    </citation>
    <scope>NUCLEOTIDE SEQUENCE [LARGE SCALE GENOMIC DNA]</scope>
</reference>
<dbReference type="SUPFAM" id="SSF82771">
    <property type="entry name" value="GIY-YIG endonuclease"/>
    <property type="match status" value="1"/>
</dbReference>
<feature type="domain" description="GIY-YIG" evidence="2">
    <location>
        <begin position="2"/>
        <end position="79"/>
    </location>
</feature>
<protein>
    <recommendedName>
        <fullName evidence="2">GIY-YIG domain-containing protein</fullName>
    </recommendedName>
</protein>
<comment type="caution">
    <text evidence="3">The sequence shown here is derived from an EMBL/GenBank/DDBJ whole genome shotgun (WGS) entry which is preliminary data.</text>
</comment>
<dbReference type="InterPro" id="IPR050190">
    <property type="entry name" value="UPF0213_domain"/>
</dbReference>